<evidence type="ECO:0000313" key="1">
    <source>
        <dbReference type="EMBL" id="TQJ16323.1"/>
    </source>
</evidence>
<name>A0A542ELW0_9ACTN</name>
<sequence length="107" mass="11844">MGSHLMSTDDNIFLAAPQPLGNDPDQNIWRPWVVSRRQEGAVMSTSDNVYVVARLEVPDEFAEWFVHLVVRGQSGRHVIEPALMRSVELTADSTASEVQQGAVHVSC</sequence>
<reference evidence="1 2" key="1">
    <citation type="submission" date="2019-06" db="EMBL/GenBank/DDBJ databases">
        <title>Sequencing the genomes of 1000 actinobacteria strains.</title>
        <authorList>
            <person name="Klenk H.-P."/>
        </authorList>
    </citation>
    <scope>NUCLEOTIDE SEQUENCE [LARGE SCALE GENOMIC DNA]</scope>
    <source>
        <strain evidence="1 2">DSM 17305</strain>
    </source>
</reference>
<dbReference type="OrthoDB" id="3830080at2"/>
<keyword evidence="2" id="KW-1185">Reference proteome</keyword>
<comment type="caution">
    <text evidence="1">The sequence shown here is derived from an EMBL/GenBank/DDBJ whole genome shotgun (WGS) entry which is preliminary data.</text>
</comment>
<accession>A0A542ELW0</accession>
<dbReference type="AlphaFoldDB" id="A0A542ELW0"/>
<proteinExistence type="predicted"/>
<gene>
    <name evidence="1" type="ORF">FB475_0416</name>
</gene>
<organism evidence="1 2">
    <name type="scientific">Kribbella jejuensis</name>
    <dbReference type="NCBI Taxonomy" id="236068"/>
    <lineage>
        <taxon>Bacteria</taxon>
        <taxon>Bacillati</taxon>
        <taxon>Actinomycetota</taxon>
        <taxon>Actinomycetes</taxon>
        <taxon>Propionibacteriales</taxon>
        <taxon>Kribbellaceae</taxon>
        <taxon>Kribbella</taxon>
    </lineage>
</organism>
<dbReference type="Proteomes" id="UP000316298">
    <property type="component" value="Unassembled WGS sequence"/>
</dbReference>
<dbReference type="EMBL" id="VFMM01000001">
    <property type="protein sequence ID" value="TQJ16323.1"/>
    <property type="molecule type" value="Genomic_DNA"/>
</dbReference>
<evidence type="ECO:0000313" key="2">
    <source>
        <dbReference type="Proteomes" id="UP000316298"/>
    </source>
</evidence>
<protein>
    <submittedName>
        <fullName evidence="1">Uncharacterized protein</fullName>
    </submittedName>
</protein>